<protein>
    <recommendedName>
        <fullName evidence="1">Lipocalin-like domain-containing protein</fullName>
    </recommendedName>
</protein>
<accession>A0A502HGV9</accession>
<dbReference type="OrthoDB" id="799390at2"/>
<dbReference type="EMBL" id="RCYZ01000001">
    <property type="protein sequence ID" value="TPG72410.1"/>
    <property type="molecule type" value="Genomic_DNA"/>
</dbReference>
<sequence>MKKACFFLLIAAVFSSCKKSGDDTAPSAELLTSKKWRLSADAYTDVAGGTATTTNAYATLPACKRDDYLMFNADKSLTTDEGPTRCSTTLPQTLTGTWSISADQAKLTSHTVGYSSFILHADVVELSATALHLRTVTNIYPATTRTEDFTYTAL</sequence>
<dbReference type="Proteomes" id="UP000317646">
    <property type="component" value="Unassembled WGS sequence"/>
</dbReference>
<name>A0A502HGV9_9BACT</name>
<dbReference type="InterPro" id="IPR024311">
    <property type="entry name" value="Lipocalin-like"/>
</dbReference>
<feature type="domain" description="Lipocalin-like" evidence="1">
    <location>
        <begin position="35"/>
        <end position="131"/>
    </location>
</feature>
<dbReference type="AlphaFoldDB" id="A0A502HGV9"/>
<dbReference type="PROSITE" id="PS51257">
    <property type="entry name" value="PROKAR_LIPOPROTEIN"/>
    <property type="match status" value="1"/>
</dbReference>
<reference evidence="2 3" key="1">
    <citation type="journal article" date="2019" name="Environ. Microbiol.">
        <title>Species interactions and distinct microbial communities in high Arctic permafrost affected cryosols are associated with the CH4 and CO2 gas fluxes.</title>
        <authorList>
            <person name="Altshuler I."/>
            <person name="Hamel J."/>
            <person name="Turney S."/>
            <person name="Magnuson E."/>
            <person name="Levesque R."/>
            <person name="Greer C."/>
            <person name="Whyte L.G."/>
        </authorList>
    </citation>
    <scope>NUCLEOTIDE SEQUENCE [LARGE SCALE GENOMIC DNA]</scope>
    <source>
        <strain evidence="2 3">S9.2P</strain>
    </source>
</reference>
<keyword evidence="3" id="KW-1185">Reference proteome</keyword>
<gene>
    <name evidence="2" type="ORF">EAH73_04065</name>
</gene>
<evidence type="ECO:0000313" key="3">
    <source>
        <dbReference type="Proteomes" id="UP000317646"/>
    </source>
</evidence>
<evidence type="ECO:0000259" key="1">
    <source>
        <dbReference type="Pfam" id="PF13648"/>
    </source>
</evidence>
<dbReference type="RefSeq" id="WP_140465191.1">
    <property type="nucleotide sequence ID" value="NZ_RCYZ01000001.1"/>
</dbReference>
<dbReference type="Pfam" id="PF13648">
    <property type="entry name" value="Lipocalin_4"/>
    <property type="match status" value="1"/>
</dbReference>
<evidence type="ECO:0000313" key="2">
    <source>
        <dbReference type="EMBL" id="TPG72410.1"/>
    </source>
</evidence>
<proteinExistence type="predicted"/>
<comment type="caution">
    <text evidence="2">The sequence shown here is derived from an EMBL/GenBank/DDBJ whole genome shotgun (WGS) entry which is preliminary data.</text>
</comment>
<organism evidence="2 3">
    <name type="scientific">Hymenobacter nivis</name>
    <dbReference type="NCBI Taxonomy" id="1850093"/>
    <lineage>
        <taxon>Bacteria</taxon>
        <taxon>Pseudomonadati</taxon>
        <taxon>Bacteroidota</taxon>
        <taxon>Cytophagia</taxon>
        <taxon>Cytophagales</taxon>
        <taxon>Hymenobacteraceae</taxon>
        <taxon>Hymenobacter</taxon>
    </lineage>
</organism>